<comment type="caution">
    <text evidence="1">The sequence shown here is derived from an EMBL/GenBank/DDBJ whole genome shotgun (WGS) entry which is preliminary data.</text>
</comment>
<proteinExistence type="predicted"/>
<sequence>MADFMDRDFAKRRSDCDFSGSVATTLRLTSSDEQPPPGGDCFISGYGISIVAAQIWMGFG</sequence>
<reference evidence="1" key="1">
    <citation type="submission" date="2023-07" db="EMBL/GenBank/DDBJ databases">
        <title>draft genome sequence of fig (Ficus carica).</title>
        <authorList>
            <person name="Takahashi T."/>
            <person name="Nishimura K."/>
        </authorList>
    </citation>
    <scope>NUCLEOTIDE SEQUENCE</scope>
</reference>
<gene>
    <name evidence="1" type="ORF">TIFTF001_013990</name>
</gene>
<evidence type="ECO:0000313" key="1">
    <source>
        <dbReference type="EMBL" id="GMN44785.1"/>
    </source>
</evidence>
<organism evidence="1 2">
    <name type="scientific">Ficus carica</name>
    <name type="common">Common fig</name>
    <dbReference type="NCBI Taxonomy" id="3494"/>
    <lineage>
        <taxon>Eukaryota</taxon>
        <taxon>Viridiplantae</taxon>
        <taxon>Streptophyta</taxon>
        <taxon>Embryophyta</taxon>
        <taxon>Tracheophyta</taxon>
        <taxon>Spermatophyta</taxon>
        <taxon>Magnoliopsida</taxon>
        <taxon>eudicotyledons</taxon>
        <taxon>Gunneridae</taxon>
        <taxon>Pentapetalae</taxon>
        <taxon>rosids</taxon>
        <taxon>fabids</taxon>
        <taxon>Rosales</taxon>
        <taxon>Moraceae</taxon>
        <taxon>Ficeae</taxon>
        <taxon>Ficus</taxon>
    </lineage>
</organism>
<evidence type="ECO:0000313" key="2">
    <source>
        <dbReference type="Proteomes" id="UP001187192"/>
    </source>
</evidence>
<dbReference type="AlphaFoldDB" id="A0AA88D571"/>
<name>A0AA88D571_FICCA</name>
<dbReference type="EMBL" id="BTGU01000019">
    <property type="protein sequence ID" value="GMN44785.1"/>
    <property type="molecule type" value="Genomic_DNA"/>
</dbReference>
<accession>A0AA88D571</accession>
<dbReference type="Proteomes" id="UP001187192">
    <property type="component" value="Unassembled WGS sequence"/>
</dbReference>
<protein>
    <submittedName>
        <fullName evidence="1">Uncharacterized protein</fullName>
    </submittedName>
</protein>
<keyword evidence="2" id="KW-1185">Reference proteome</keyword>